<reference evidence="7" key="1">
    <citation type="submission" date="2022-08" db="EMBL/GenBank/DDBJ databases">
        <title>A Global Phylogenomic Analysis of the Shiitake Genus Lentinula.</title>
        <authorList>
            <consortium name="DOE Joint Genome Institute"/>
            <person name="Sierra-Patev S."/>
            <person name="Min B."/>
            <person name="Naranjo-Ortiz M."/>
            <person name="Looney B."/>
            <person name="Konkel Z."/>
            <person name="Slot J.C."/>
            <person name="Sakamoto Y."/>
            <person name="Steenwyk J.L."/>
            <person name="Rokas A."/>
            <person name="Carro J."/>
            <person name="Camarero S."/>
            <person name="Ferreira P."/>
            <person name="Molpeceres G."/>
            <person name="Ruiz-Duenas F.J."/>
            <person name="Serrano A."/>
            <person name="Henrissat B."/>
            <person name="Drula E."/>
            <person name="Hughes K.W."/>
            <person name="Mata J.L."/>
            <person name="Ishikawa N.K."/>
            <person name="Vargas-Isla R."/>
            <person name="Ushijima S."/>
            <person name="Smith C.A."/>
            <person name="Ahrendt S."/>
            <person name="Andreopoulos W."/>
            <person name="He G."/>
            <person name="Labutti K."/>
            <person name="Lipzen A."/>
            <person name="Ng V."/>
            <person name="Riley R."/>
            <person name="Sandor L."/>
            <person name="Barry K."/>
            <person name="Martinez A.T."/>
            <person name="Xiao Y."/>
            <person name="Gibbons J.G."/>
            <person name="Terashima K."/>
            <person name="Grigoriev I.V."/>
            <person name="Hibbett D.S."/>
        </authorList>
    </citation>
    <scope>NUCLEOTIDE SEQUENCE</scope>
    <source>
        <strain evidence="7">RHP3577 ss4</strain>
    </source>
</reference>
<evidence type="ECO:0000256" key="4">
    <source>
        <dbReference type="ARBA" id="ARBA00023136"/>
    </source>
</evidence>
<keyword evidence="4 5" id="KW-0472">Membrane</keyword>
<evidence type="ECO:0000256" key="1">
    <source>
        <dbReference type="ARBA" id="ARBA00004141"/>
    </source>
</evidence>
<feature type="transmembrane region" description="Helical" evidence="5">
    <location>
        <begin position="54"/>
        <end position="75"/>
    </location>
</feature>
<keyword evidence="8" id="KW-1185">Reference proteome</keyword>
<organism evidence="7 8">
    <name type="scientific">Lentinula lateritia</name>
    <dbReference type="NCBI Taxonomy" id="40482"/>
    <lineage>
        <taxon>Eukaryota</taxon>
        <taxon>Fungi</taxon>
        <taxon>Dikarya</taxon>
        <taxon>Basidiomycota</taxon>
        <taxon>Agaricomycotina</taxon>
        <taxon>Agaricomycetes</taxon>
        <taxon>Agaricomycetidae</taxon>
        <taxon>Agaricales</taxon>
        <taxon>Marasmiineae</taxon>
        <taxon>Omphalotaceae</taxon>
        <taxon>Lentinula</taxon>
    </lineage>
</organism>
<keyword evidence="3 5" id="KW-1133">Transmembrane helix</keyword>
<evidence type="ECO:0000256" key="3">
    <source>
        <dbReference type="ARBA" id="ARBA00022989"/>
    </source>
</evidence>
<dbReference type="Proteomes" id="UP001150217">
    <property type="component" value="Unassembled WGS sequence"/>
</dbReference>
<dbReference type="SUPFAM" id="SSF161084">
    <property type="entry name" value="MAPEG domain-like"/>
    <property type="match status" value="1"/>
</dbReference>
<evidence type="ECO:0000313" key="8">
    <source>
        <dbReference type="Proteomes" id="UP001150217"/>
    </source>
</evidence>
<evidence type="ECO:0000256" key="5">
    <source>
        <dbReference type="SAM" id="Phobius"/>
    </source>
</evidence>
<protein>
    <recommendedName>
        <fullName evidence="9">Membrane-associated proteins in eicosanoid and glutathione metabolism</fullName>
    </recommendedName>
</protein>
<sequence>MCQPSRTRHSASNNPCPSLANCHVIGAYKILLLETLLYRKFHQMSSVIVVPQGFSYVAGALLSTVFLVAGQSAVVSTQRKTAGIKYPQMYAEQKEVEASVDALKFNCAQRAHQNTLENLPVIYTTTLVAALKFPKVAAAACAFWSLTRVIYTRGYLSGDPAQRNKNGGSLYNLAVLVLLGTSIYTAGSLMLAGI</sequence>
<comment type="caution">
    <text evidence="7">The sequence shown here is derived from an EMBL/GenBank/DDBJ whole genome shotgun (WGS) entry which is preliminary data.</text>
</comment>
<dbReference type="Gene3D" id="1.20.120.550">
    <property type="entry name" value="Membrane associated eicosanoid/glutathione metabolism-like domain"/>
    <property type="match status" value="1"/>
</dbReference>
<gene>
    <name evidence="7" type="ORF">C8R41DRAFT_849902</name>
    <name evidence="6" type="ORF">C8R41DRAFT_861937</name>
</gene>
<dbReference type="PANTHER" id="PTHR10250">
    <property type="entry name" value="MICROSOMAL GLUTATHIONE S-TRANSFERASE"/>
    <property type="match status" value="1"/>
</dbReference>
<feature type="transmembrane region" description="Helical" evidence="5">
    <location>
        <begin position="170"/>
        <end position="192"/>
    </location>
</feature>
<name>A0ABQ8V6W5_9AGAR</name>
<dbReference type="InterPro" id="IPR023352">
    <property type="entry name" value="MAPEG-like_dom_sf"/>
</dbReference>
<evidence type="ECO:0000313" key="7">
    <source>
        <dbReference type="EMBL" id="KAJ4472689.1"/>
    </source>
</evidence>
<keyword evidence="2 5" id="KW-0812">Transmembrane</keyword>
<dbReference type="EMBL" id="JANVFT010000083">
    <property type="protein sequence ID" value="KAJ4472689.1"/>
    <property type="molecule type" value="Genomic_DNA"/>
</dbReference>
<evidence type="ECO:0008006" key="9">
    <source>
        <dbReference type="Google" id="ProtNLM"/>
    </source>
</evidence>
<dbReference type="Pfam" id="PF01124">
    <property type="entry name" value="MAPEG"/>
    <property type="match status" value="1"/>
</dbReference>
<dbReference type="EMBL" id="JANVFT010000182">
    <property type="protein sequence ID" value="KAJ4463292.1"/>
    <property type="molecule type" value="Genomic_DNA"/>
</dbReference>
<comment type="subcellular location">
    <subcellularLocation>
        <location evidence="1">Membrane</location>
        <topology evidence="1">Multi-pass membrane protein</topology>
    </subcellularLocation>
</comment>
<evidence type="ECO:0000313" key="6">
    <source>
        <dbReference type="EMBL" id="KAJ4463292.1"/>
    </source>
</evidence>
<evidence type="ECO:0000256" key="2">
    <source>
        <dbReference type="ARBA" id="ARBA00022692"/>
    </source>
</evidence>
<dbReference type="PANTHER" id="PTHR10250:SF26">
    <property type="entry name" value="GLUTATHIONE S-TRANSFERASE 3, MITOCHONDRIAL"/>
    <property type="match status" value="1"/>
</dbReference>
<dbReference type="InterPro" id="IPR050997">
    <property type="entry name" value="MAPEG"/>
</dbReference>
<dbReference type="InterPro" id="IPR001129">
    <property type="entry name" value="Membr-assoc_MAPEG"/>
</dbReference>
<accession>A0ABQ8V6W5</accession>
<proteinExistence type="predicted"/>